<dbReference type="RefSeq" id="WP_166145615.1">
    <property type="nucleotide sequence ID" value="NZ_JAAOIW010000001.1"/>
</dbReference>
<keyword evidence="2" id="KW-1185">Reference proteome</keyword>
<comment type="caution">
    <text evidence="1">The sequence shown here is derived from an EMBL/GenBank/DDBJ whole genome shotgun (WGS) entry which is preliminary data.</text>
</comment>
<reference evidence="1" key="1">
    <citation type="submission" date="2020-03" db="EMBL/GenBank/DDBJ databases">
        <title>Draft sequencing of Paenibacilllus sp. S3N08.</title>
        <authorList>
            <person name="Kim D.-U."/>
        </authorList>
    </citation>
    <scope>NUCLEOTIDE SEQUENCE</scope>
    <source>
        <strain evidence="1">S3N08</strain>
    </source>
</reference>
<dbReference type="Proteomes" id="UP001165962">
    <property type="component" value="Unassembled WGS sequence"/>
</dbReference>
<evidence type="ECO:0000313" key="2">
    <source>
        <dbReference type="Proteomes" id="UP001165962"/>
    </source>
</evidence>
<name>A0ABX0IXM0_9BACL</name>
<sequence>MFKHLFISMNEMLDEVAGQYPDAVGVQKRELDHKLNTLKSMSDTLIEEWLLFEEKLSAFYGLSAAPPASPKIDPELDHHRSEGFIRGQGYYKLLMYSEAIHEFTDIVHVQPDFTLARLYLAMCFLQKGEVSEGYSHFYFLSQITENRHIKAIACTAMGCIQMQGANAEKAFRLFNQAFQADPCCTELLVEMGICQEKKGKLEFFPTSRK</sequence>
<organism evidence="1 2">
    <name type="scientific">Paenibacillus agricola</name>
    <dbReference type="NCBI Taxonomy" id="2716264"/>
    <lineage>
        <taxon>Bacteria</taxon>
        <taxon>Bacillati</taxon>
        <taxon>Bacillota</taxon>
        <taxon>Bacilli</taxon>
        <taxon>Bacillales</taxon>
        <taxon>Paenibacillaceae</taxon>
        <taxon>Paenibacillus</taxon>
    </lineage>
</organism>
<dbReference type="Gene3D" id="1.25.40.10">
    <property type="entry name" value="Tetratricopeptide repeat domain"/>
    <property type="match status" value="1"/>
</dbReference>
<dbReference type="SUPFAM" id="SSF48452">
    <property type="entry name" value="TPR-like"/>
    <property type="match status" value="1"/>
</dbReference>
<protein>
    <recommendedName>
        <fullName evidence="3">Tetratricopeptide repeat protein</fullName>
    </recommendedName>
</protein>
<evidence type="ECO:0000313" key="1">
    <source>
        <dbReference type="EMBL" id="NHN28685.1"/>
    </source>
</evidence>
<gene>
    <name evidence="1" type="ORF">G9U52_02435</name>
</gene>
<accession>A0ABX0IXM0</accession>
<proteinExistence type="predicted"/>
<dbReference type="EMBL" id="JAAOIW010000001">
    <property type="protein sequence ID" value="NHN28685.1"/>
    <property type="molecule type" value="Genomic_DNA"/>
</dbReference>
<dbReference type="InterPro" id="IPR011990">
    <property type="entry name" value="TPR-like_helical_dom_sf"/>
</dbReference>
<evidence type="ECO:0008006" key="3">
    <source>
        <dbReference type="Google" id="ProtNLM"/>
    </source>
</evidence>